<dbReference type="RefSeq" id="WP_243754047.1">
    <property type="nucleotide sequence ID" value="NZ_SNXZ01000002.1"/>
</dbReference>
<evidence type="ECO:0000313" key="2">
    <source>
        <dbReference type="Proteomes" id="UP000295444"/>
    </source>
</evidence>
<sequence length="128" mass="14258">MPDSNDDLLAQLSGMAVAGGDMSNEDILGLLNAEPEPDPLSAVDYTGDVEADAHAELNAIQQAFRDRAKREEERFRLATDSEFWFVLCFRTREDKELFLRNAKLMGVGDKYLDGYAAARILGVPMEDE</sequence>
<reference evidence="1 2" key="1">
    <citation type="submission" date="2019-03" db="EMBL/GenBank/DDBJ databases">
        <title>Genomic Encyclopedia of Type Strains, Phase IV (KMG-IV): sequencing the most valuable type-strain genomes for metagenomic binning, comparative biology and taxonomic classification.</title>
        <authorList>
            <person name="Goeker M."/>
        </authorList>
    </citation>
    <scope>NUCLEOTIDE SEQUENCE [LARGE SCALE GENOMIC DNA]</scope>
    <source>
        <strain evidence="1 2">DSM 45361</strain>
    </source>
</reference>
<name>A0A4V3CZW5_LABRH</name>
<organism evidence="1 2">
    <name type="scientific">Labedaea rhizosphaerae</name>
    <dbReference type="NCBI Taxonomy" id="598644"/>
    <lineage>
        <taxon>Bacteria</taxon>
        <taxon>Bacillati</taxon>
        <taxon>Actinomycetota</taxon>
        <taxon>Actinomycetes</taxon>
        <taxon>Pseudonocardiales</taxon>
        <taxon>Pseudonocardiaceae</taxon>
        <taxon>Labedaea</taxon>
    </lineage>
</organism>
<comment type="caution">
    <text evidence="1">The sequence shown here is derived from an EMBL/GenBank/DDBJ whole genome shotgun (WGS) entry which is preliminary data.</text>
</comment>
<dbReference type="AlphaFoldDB" id="A0A4V3CZW5"/>
<keyword evidence="2" id="KW-1185">Reference proteome</keyword>
<protein>
    <submittedName>
        <fullName evidence="1">Uncharacterized protein</fullName>
    </submittedName>
</protein>
<proteinExistence type="predicted"/>
<gene>
    <name evidence="1" type="ORF">EV186_1021129</name>
</gene>
<accession>A0A4V3CZW5</accession>
<dbReference type="EMBL" id="SNXZ01000002">
    <property type="protein sequence ID" value="TDQ01261.1"/>
    <property type="molecule type" value="Genomic_DNA"/>
</dbReference>
<evidence type="ECO:0000313" key="1">
    <source>
        <dbReference type="EMBL" id="TDQ01261.1"/>
    </source>
</evidence>
<dbReference type="Proteomes" id="UP000295444">
    <property type="component" value="Unassembled WGS sequence"/>
</dbReference>